<name>A0A087M148_9HYPH</name>
<dbReference type="NCBIfam" id="NF033859">
    <property type="entry name" value="SMEK_N"/>
    <property type="match status" value="1"/>
</dbReference>
<dbReference type="EMBL" id="JQGC01000012">
    <property type="protein sequence ID" value="KFL30601.1"/>
    <property type="molecule type" value="Genomic_DNA"/>
</dbReference>
<protein>
    <recommendedName>
        <fullName evidence="1">SMEK domain-containing protein</fullName>
    </recommendedName>
</protein>
<organism evidence="2 3">
    <name type="scientific">Devosia riboflavina</name>
    <dbReference type="NCBI Taxonomy" id="46914"/>
    <lineage>
        <taxon>Bacteria</taxon>
        <taxon>Pseudomonadati</taxon>
        <taxon>Pseudomonadota</taxon>
        <taxon>Alphaproteobacteria</taxon>
        <taxon>Hyphomicrobiales</taxon>
        <taxon>Devosiaceae</taxon>
        <taxon>Devosia</taxon>
    </lineage>
</organism>
<reference evidence="2 3" key="1">
    <citation type="submission" date="2014-08" db="EMBL/GenBank/DDBJ databases">
        <authorList>
            <person name="Hassan Y.I."/>
            <person name="Lepp D."/>
            <person name="Zhou T."/>
        </authorList>
    </citation>
    <scope>NUCLEOTIDE SEQUENCE [LARGE SCALE GENOMIC DNA]</scope>
    <source>
        <strain evidence="2 3">IFO13584</strain>
    </source>
</reference>
<dbReference type="OrthoDB" id="9810187at2"/>
<evidence type="ECO:0000313" key="3">
    <source>
        <dbReference type="Proteomes" id="UP000028981"/>
    </source>
</evidence>
<dbReference type="STRING" id="46914.JP75_14025"/>
<dbReference type="Pfam" id="PF21941">
    <property type="entry name" value="SMEK_N"/>
    <property type="match status" value="1"/>
</dbReference>
<comment type="caution">
    <text evidence="2">The sequence shown here is derived from an EMBL/GenBank/DDBJ whole genome shotgun (WGS) entry which is preliminary data.</text>
</comment>
<evidence type="ECO:0000259" key="1">
    <source>
        <dbReference type="Pfam" id="PF21941"/>
    </source>
</evidence>
<proteinExistence type="predicted"/>
<gene>
    <name evidence="2" type="ORF">JP75_14025</name>
</gene>
<sequence>MNRKSLLDGIIHYLSILRVSVELHNSLNHQDINVVSENFFRDFLNLAFGYELKNINIVEKNARAIDLGDEDARIAIQVTSTAGMPKIKHTHSGFVAGGLDAKYDRLVVLVIGEKKTYRQDSLGGGDVFAMSIKDDVWGLDELLARIDDLPPEKLVQCFDYLKAGISTRQPREANEVLTLLRLIEVLSESEIEAVAGDIRVDPDPEGKINARFADHADFLKRQFTDLHALYGATLAEVSGQSDIGHGRMLKLQIYLTNWSDRVLQECVGNPEQALETMVMRIMEKMGDGTAGFDESAVRFYLIDQLIRCNVFPNKTAAHA</sequence>
<accession>A0A087M148</accession>
<dbReference type="AlphaFoldDB" id="A0A087M148"/>
<dbReference type="Proteomes" id="UP000028981">
    <property type="component" value="Unassembled WGS sequence"/>
</dbReference>
<dbReference type="InterPro" id="IPR047740">
    <property type="entry name" value="SMEK_dom"/>
</dbReference>
<dbReference type="RefSeq" id="WP_035083835.1">
    <property type="nucleotide sequence ID" value="NZ_JQGC01000012.1"/>
</dbReference>
<keyword evidence="3" id="KW-1185">Reference proteome</keyword>
<evidence type="ECO:0000313" key="2">
    <source>
        <dbReference type="EMBL" id="KFL30601.1"/>
    </source>
</evidence>
<feature type="domain" description="SMEK" evidence="1">
    <location>
        <begin position="10"/>
        <end position="146"/>
    </location>
</feature>